<dbReference type="RefSeq" id="WP_123611623.1">
    <property type="nucleotide sequence ID" value="NZ_SJSA01000002.1"/>
</dbReference>
<evidence type="ECO:0000313" key="2">
    <source>
        <dbReference type="Proteomes" id="UP000297635"/>
    </source>
</evidence>
<name>A0A4Z0V358_9BACT</name>
<dbReference type="AlphaFoldDB" id="A0A4Z0V358"/>
<comment type="caution">
    <text evidence="1">The sequence shown here is derived from an EMBL/GenBank/DDBJ whole genome shotgun (WGS) entry which is preliminary data.</text>
</comment>
<evidence type="ECO:0000313" key="1">
    <source>
        <dbReference type="EMBL" id="TGG36587.1"/>
    </source>
</evidence>
<accession>A0A4Z0V358</accession>
<gene>
    <name evidence="1" type="ORF">EZ315_12160</name>
</gene>
<proteinExistence type="predicted"/>
<dbReference type="InterPro" id="IPR025518">
    <property type="entry name" value="DUF4406"/>
</dbReference>
<dbReference type="Proteomes" id="UP000297635">
    <property type="component" value="Unassembled WGS sequence"/>
</dbReference>
<dbReference type="GeneID" id="82150545"/>
<sequence length="114" mass="12755">MKAYISIPISGRPLIDAKCQAERIKAKLTEHGHECITPFDVCPESGKPYAYYMGKDIEALLAEDIDAVVFGNGFHNSKGCRLEHAAAEIYGKRIVYQSCFYFLDLTTLKPIPIK</sequence>
<organism evidence="1 2">
    <name type="scientific">Duncaniella freteri</name>
    <dbReference type="NCBI Taxonomy" id="2530391"/>
    <lineage>
        <taxon>Bacteria</taxon>
        <taxon>Pseudomonadati</taxon>
        <taxon>Bacteroidota</taxon>
        <taxon>Bacteroidia</taxon>
        <taxon>Bacteroidales</taxon>
        <taxon>Muribaculaceae</taxon>
        <taxon>Duncaniella</taxon>
    </lineage>
</organism>
<dbReference type="Pfam" id="PF14359">
    <property type="entry name" value="DUF4406"/>
    <property type="match status" value="1"/>
</dbReference>
<keyword evidence="2" id="KW-1185">Reference proteome</keyword>
<protein>
    <submittedName>
        <fullName evidence="1">DUF4406 domain-containing protein</fullName>
    </submittedName>
</protein>
<dbReference type="SUPFAM" id="SSF52309">
    <property type="entry name" value="N-(deoxy)ribosyltransferase-like"/>
    <property type="match status" value="1"/>
</dbReference>
<dbReference type="EMBL" id="SJSA01000002">
    <property type="protein sequence ID" value="TGG36587.1"/>
    <property type="molecule type" value="Genomic_DNA"/>
</dbReference>
<reference evidence="1 2" key="1">
    <citation type="submission" date="2019-02" db="EMBL/GenBank/DDBJ databases">
        <title>Isolation and identification of novel species under the genus Muribaculum.</title>
        <authorList>
            <person name="Miyake S."/>
            <person name="Ding Y."/>
            <person name="Low A."/>
            <person name="Soh M."/>
            <person name="Seedorf H."/>
        </authorList>
    </citation>
    <scope>NUCLEOTIDE SEQUENCE [LARGE SCALE GENOMIC DNA]</scope>
    <source>
        <strain evidence="1 2">TLL-A3</strain>
    </source>
</reference>